<keyword evidence="2" id="KW-1133">Transmembrane helix</keyword>
<gene>
    <name evidence="4" type="ordered locus">AM1_2317</name>
</gene>
<feature type="compositionally biased region" description="Polar residues" evidence="1">
    <location>
        <begin position="385"/>
        <end position="399"/>
    </location>
</feature>
<reference evidence="4 5" key="1">
    <citation type="journal article" date="2008" name="Proc. Natl. Acad. Sci. U.S.A.">
        <title>Niche adaptation and genome expansion in the chlorophyll d-producing cyanobacterium Acaryochloris marina.</title>
        <authorList>
            <person name="Swingley W.D."/>
            <person name="Chen M."/>
            <person name="Cheung P.C."/>
            <person name="Conrad A.L."/>
            <person name="Dejesa L.C."/>
            <person name="Hao J."/>
            <person name="Honchak B.M."/>
            <person name="Karbach L.E."/>
            <person name="Kurdoglu A."/>
            <person name="Lahiri S."/>
            <person name="Mastrian S.D."/>
            <person name="Miyashita H."/>
            <person name="Page L."/>
            <person name="Ramakrishna P."/>
            <person name="Satoh S."/>
            <person name="Sattley W.M."/>
            <person name="Shimada Y."/>
            <person name="Taylor H.L."/>
            <person name="Tomo T."/>
            <person name="Tsuchiya T."/>
            <person name="Wang Z.T."/>
            <person name="Raymond J."/>
            <person name="Mimuro M."/>
            <person name="Blankenship R.E."/>
            <person name="Touchman J.W."/>
        </authorList>
    </citation>
    <scope>NUCLEOTIDE SEQUENCE [LARGE SCALE GENOMIC DNA]</scope>
    <source>
        <strain evidence="5">MBIC 11017</strain>
    </source>
</reference>
<evidence type="ECO:0000313" key="4">
    <source>
        <dbReference type="EMBL" id="ABW27327.1"/>
    </source>
</evidence>
<dbReference type="PANTHER" id="PTHR34675:SF1">
    <property type="entry name" value="PROTEIN TRIGALACTOSYLDIACYLGLYCEROL 2, CHLOROPLASTIC"/>
    <property type="match status" value="1"/>
</dbReference>
<keyword evidence="5" id="KW-1185">Reference proteome</keyword>
<proteinExistence type="predicted"/>
<dbReference type="eggNOG" id="COG1463">
    <property type="taxonomic scope" value="Bacteria"/>
</dbReference>
<evidence type="ECO:0000259" key="3">
    <source>
        <dbReference type="Pfam" id="PF02470"/>
    </source>
</evidence>
<keyword evidence="2" id="KW-0472">Membrane</keyword>
<name>B0C226_ACAM1</name>
<feature type="region of interest" description="Disordered" evidence="1">
    <location>
        <begin position="375"/>
        <end position="399"/>
    </location>
</feature>
<protein>
    <recommendedName>
        <fullName evidence="3">Mce/MlaD domain-containing protein</fullName>
    </recommendedName>
</protein>
<dbReference type="STRING" id="329726.AM1_2317"/>
<dbReference type="PANTHER" id="PTHR34675">
    <property type="entry name" value="PROTEIN TRIGALACTOSYLDIACYLGLYCEROL 2, CHLOROPLASTIC"/>
    <property type="match status" value="1"/>
</dbReference>
<dbReference type="KEGG" id="amr:AM1_2317"/>
<sequence>MRTRAVREGTVGLLVIFGLGLVTSLIFWVRGFNFGGRAYTLQVELADALGLSIGSPAKFRGVKVGHITQMRPQANRVVVEVEITSSTVLIPRQTKVETSQSGFVGQAALEFRPTEVEFSDASVEDLSPFEPDCDPRMILCQGDRLEGDSGNNLEELIRATMQIATQLGGTDLKATLNNLSQASKDISKLSKDTKVALKDVSRAARSVTQLSLDTRKQLRQFGVAAESVTAAAQQFDQLGGEVNTLVKGNKGTLVTSLQNLQETSQELKVVVTRLSPLLSRVEQGKLLDNLETLAANGAQASETLKLLTTDVNNPATASELRQTLKSARETLDNASQITSDLKDITGNEEVRQNLIRLINGLGKLLSSSQDLEQQMQGVQKAPLTSAFSQSDAPSTPSQN</sequence>
<feature type="domain" description="Mce/MlaD" evidence="3">
    <location>
        <begin position="38"/>
        <end position="113"/>
    </location>
</feature>
<evidence type="ECO:0000256" key="2">
    <source>
        <dbReference type="SAM" id="Phobius"/>
    </source>
</evidence>
<dbReference type="InterPro" id="IPR003399">
    <property type="entry name" value="Mce/MlaD"/>
</dbReference>
<dbReference type="Pfam" id="PF02470">
    <property type="entry name" value="MlaD"/>
    <property type="match status" value="1"/>
</dbReference>
<dbReference type="HOGENOM" id="CLU_043536_0_0_3"/>
<dbReference type="OrthoDB" id="460587at2"/>
<evidence type="ECO:0000313" key="5">
    <source>
        <dbReference type="Proteomes" id="UP000000268"/>
    </source>
</evidence>
<dbReference type="RefSeq" id="WP_012162801.1">
    <property type="nucleotide sequence ID" value="NC_009925.1"/>
</dbReference>
<organism evidence="4 5">
    <name type="scientific">Acaryochloris marina (strain MBIC 11017)</name>
    <dbReference type="NCBI Taxonomy" id="329726"/>
    <lineage>
        <taxon>Bacteria</taxon>
        <taxon>Bacillati</taxon>
        <taxon>Cyanobacteriota</taxon>
        <taxon>Cyanophyceae</taxon>
        <taxon>Acaryochloridales</taxon>
        <taxon>Acaryochloridaceae</taxon>
        <taxon>Acaryochloris</taxon>
    </lineage>
</organism>
<keyword evidence="2" id="KW-0812">Transmembrane</keyword>
<accession>B0C226</accession>
<dbReference type="InterPro" id="IPR039342">
    <property type="entry name" value="TGD2-like"/>
</dbReference>
<dbReference type="Proteomes" id="UP000000268">
    <property type="component" value="Chromosome"/>
</dbReference>
<feature type="transmembrane region" description="Helical" evidence="2">
    <location>
        <begin position="12"/>
        <end position="29"/>
    </location>
</feature>
<dbReference type="EMBL" id="CP000828">
    <property type="protein sequence ID" value="ABW27327.1"/>
    <property type="molecule type" value="Genomic_DNA"/>
</dbReference>
<dbReference type="AlphaFoldDB" id="B0C226"/>
<evidence type="ECO:0000256" key="1">
    <source>
        <dbReference type="SAM" id="MobiDB-lite"/>
    </source>
</evidence>